<keyword evidence="2" id="KW-0732">Signal</keyword>
<feature type="signal peptide" evidence="2">
    <location>
        <begin position="1"/>
        <end position="26"/>
    </location>
</feature>
<protein>
    <recommendedName>
        <fullName evidence="3">DUF8094 domain-containing protein</fullName>
    </recommendedName>
</protein>
<reference evidence="4" key="1">
    <citation type="submission" date="2022-11" db="EMBL/GenBank/DDBJ databases">
        <title>Nonomuraea corallina sp. nov., a new species of the genus Nonomuraea isolated from sea side sediment in Thai sea.</title>
        <authorList>
            <person name="Ngamcharungchit C."/>
            <person name="Matsumoto A."/>
            <person name="Suriyachadkun C."/>
            <person name="Panbangred W."/>
            <person name="Inahashi Y."/>
            <person name="Intra B."/>
        </authorList>
    </citation>
    <scope>NUCLEOTIDE SEQUENCE</scope>
    <source>
        <strain evidence="4">MCN248</strain>
    </source>
</reference>
<evidence type="ECO:0000256" key="1">
    <source>
        <dbReference type="SAM" id="MobiDB-lite"/>
    </source>
</evidence>
<feature type="domain" description="DUF8094" evidence="3">
    <location>
        <begin position="55"/>
        <end position="340"/>
    </location>
</feature>
<proteinExistence type="predicted"/>
<dbReference type="InterPro" id="IPR058407">
    <property type="entry name" value="DUF8094"/>
</dbReference>
<sequence length="341" mass="35467">MRVHGRRKALALAAVLLAGASGCSGSAGGPSAGPSTSAAAASANASPSASPAPAEPEVTLDEAGEVFSTFVATDDVLRASGDLRLAMEYVRDAEARLTAVAYLSSGGRPPRHTWGTPTLYVPRFPQGASSAWFSVLADRDGELTMLTFARNGDWRLSAAARLLDAESRPSIELDAQGYATAIADDDRSVTIRPQLIGPLHATVAETGTDGVAAGLLADGPHTTEVAREITEAREKAKKNGFSYDSIFQAGDFPVYGLRTAGGGALIQYSLSRTTTTTTKTAEDDYIPVPESARWSISAPVVRRNLRLTEINTYVTAVPPARAPAAAKVIGHSGALTKATGQ</sequence>
<dbReference type="EMBL" id="JAPNNL010000012">
    <property type="protein sequence ID" value="MDA0632858.1"/>
    <property type="molecule type" value="Genomic_DNA"/>
</dbReference>
<organism evidence="4 5">
    <name type="scientific">Nonomuraea corallina</name>
    <dbReference type="NCBI Taxonomy" id="2989783"/>
    <lineage>
        <taxon>Bacteria</taxon>
        <taxon>Bacillati</taxon>
        <taxon>Actinomycetota</taxon>
        <taxon>Actinomycetes</taxon>
        <taxon>Streptosporangiales</taxon>
        <taxon>Streptosporangiaceae</taxon>
        <taxon>Nonomuraea</taxon>
    </lineage>
</organism>
<name>A0ABT4S6L8_9ACTN</name>
<evidence type="ECO:0000313" key="5">
    <source>
        <dbReference type="Proteomes" id="UP001144036"/>
    </source>
</evidence>
<dbReference type="Proteomes" id="UP001144036">
    <property type="component" value="Unassembled WGS sequence"/>
</dbReference>
<evidence type="ECO:0000256" key="2">
    <source>
        <dbReference type="SAM" id="SignalP"/>
    </source>
</evidence>
<keyword evidence="5" id="KW-1185">Reference proteome</keyword>
<evidence type="ECO:0000313" key="4">
    <source>
        <dbReference type="EMBL" id="MDA0632858.1"/>
    </source>
</evidence>
<dbReference type="RefSeq" id="WP_270153645.1">
    <property type="nucleotide sequence ID" value="NZ_JAPNNL010000012.1"/>
</dbReference>
<accession>A0ABT4S6L8</accession>
<feature type="region of interest" description="Disordered" evidence="1">
    <location>
        <begin position="25"/>
        <end position="57"/>
    </location>
</feature>
<gene>
    <name evidence="4" type="ORF">OUY22_05460</name>
</gene>
<dbReference type="Pfam" id="PF26366">
    <property type="entry name" value="DUF8094"/>
    <property type="match status" value="1"/>
</dbReference>
<evidence type="ECO:0000259" key="3">
    <source>
        <dbReference type="Pfam" id="PF26366"/>
    </source>
</evidence>
<feature type="chain" id="PRO_5046271526" description="DUF8094 domain-containing protein" evidence="2">
    <location>
        <begin position="27"/>
        <end position="341"/>
    </location>
</feature>
<feature type="compositionally biased region" description="Low complexity" evidence="1">
    <location>
        <begin position="32"/>
        <end position="52"/>
    </location>
</feature>
<dbReference type="PROSITE" id="PS51257">
    <property type="entry name" value="PROKAR_LIPOPROTEIN"/>
    <property type="match status" value="1"/>
</dbReference>
<comment type="caution">
    <text evidence="4">The sequence shown here is derived from an EMBL/GenBank/DDBJ whole genome shotgun (WGS) entry which is preliminary data.</text>
</comment>